<evidence type="ECO:0000256" key="1">
    <source>
        <dbReference type="SAM" id="MobiDB-lite"/>
    </source>
</evidence>
<feature type="compositionally biased region" description="Low complexity" evidence="1">
    <location>
        <begin position="441"/>
        <end position="460"/>
    </location>
</feature>
<feature type="domain" description="Reverse transcriptase Ty1/copia-type" evidence="2">
    <location>
        <begin position="538"/>
        <end position="781"/>
    </location>
</feature>
<feature type="compositionally biased region" description="Basic residues" evidence="1">
    <location>
        <begin position="472"/>
        <end position="484"/>
    </location>
</feature>
<evidence type="ECO:0008006" key="5">
    <source>
        <dbReference type="Google" id="ProtNLM"/>
    </source>
</evidence>
<feature type="compositionally biased region" description="Polar residues" evidence="1">
    <location>
        <begin position="410"/>
        <end position="431"/>
    </location>
</feature>
<feature type="region of interest" description="Disordered" evidence="1">
    <location>
        <begin position="1"/>
        <end position="22"/>
    </location>
</feature>
<accession>A0A2N9GH75</accession>
<feature type="domain" description="Retrotransposon Copia-like N-terminal" evidence="3">
    <location>
        <begin position="32"/>
        <end position="70"/>
    </location>
</feature>
<evidence type="ECO:0000313" key="4">
    <source>
        <dbReference type="EMBL" id="SPD01856.1"/>
    </source>
</evidence>
<dbReference type="SUPFAM" id="SSF56672">
    <property type="entry name" value="DNA/RNA polymerases"/>
    <property type="match status" value="1"/>
</dbReference>
<sequence length="1050" mass="116614">MSSTSSSSSTTESSSTISTTNAPTSLPHIQHLITIKLTRDNYLLWKAQIIPYLRGQHLYGFIDGTKPAPASSLAVPDSGTTAALPNPDFYIWHTQDQMILSALISSLSETVLAHVVKCNTSRDVWLCLERMFTSQSRARSMQLHHQISTLKKGDSSMADFYQKFTSVADTLAAIDQPLKDFDQVNFFLAGLGPEYDALVTAIQQRRGEVTLDELYGDFLSHELRLAQNQPSVDLSLATANFANRSSSNRGGRGGKPPASSNSGRSFPSNQHRQYRGRGRGRGNYNNNSRPVCQVCYKPGHSALTCYHRFDNSYTVDSTSNMQALLATPTHTPDPNWYSDTGATHHLTSELANLNVRADEYHGPDQIRVGSGFGENTVMRAEVSPQQRPPTGSSSQIQPIQPIVTQTQQLLPNPAQNPSLTIIPESPSSLPDNLSPIDPENSSTTSPEISSTTPPEISSIPANPPPPPPTHPMKTRSHHQISKPKHYTDGTVRYPIPKALLAEVTHESELPEPTCYTSASKSPHWRRAMNIEFDALLKNHTWQLVPSSPSQNIIGCKWVFRIKRHADGSIERFKARLVAKGFHQQPGIDYGETYSPVIKPTTVRAILSIAISAGWAIRQIDIQNAFLHGHLSEDVFMAQPPGYQHPSYPNHVCKLKKAIYGLKQAPRAWFSRLSSQLLQLGFHGSLSDSSLFIYKSKSFTMFILIYVDDIIITCSNPTEIDELLLLLQSDFAVKNLGKLHYFLGVEVIPNAHGAFLSQQRYILDLLKRTKMIDAKPVSSPMASTTSLTAHEGESFSDVTLFRSTVGALQYLSLTRPDIAFPVNKLSQFMHKPTVIHWQSAKRLLRYLKQTLHFGLQIYRSSCNTLQAFSDADWAGSRDDRRSTGSFCIFLGNNLISWSCRKQATVARSSTEAEYKALANAAAELKWLQSLFGELGLALSTPPTLWCDNIGATYLSSNPVFHARTKHVEIDFHFVRDMVAKKTLNVKFISSKDQLADLLTKPISSSRFAELRTKLNVLPIPLGLRGRVNDKDKLSQELSHSNTILARDKDTN</sequence>
<gene>
    <name evidence="4" type="ORF">FSB_LOCUS29738</name>
</gene>
<evidence type="ECO:0000259" key="2">
    <source>
        <dbReference type="Pfam" id="PF07727"/>
    </source>
</evidence>
<dbReference type="Pfam" id="PF07727">
    <property type="entry name" value="RVT_2"/>
    <property type="match status" value="1"/>
</dbReference>
<proteinExistence type="predicted"/>
<feature type="region of interest" description="Disordered" evidence="1">
    <location>
        <begin position="410"/>
        <end position="489"/>
    </location>
</feature>
<protein>
    <recommendedName>
        <fullName evidence="5">Reverse transcriptase Ty1/copia-type domain-containing protein</fullName>
    </recommendedName>
</protein>
<feature type="compositionally biased region" description="Polar residues" evidence="1">
    <location>
        <begin position="258"/>
        <end position="271"/>
    </location>
</feature>
<dbReference type="PANTHER" id="PTHR47481">
    <property type="match status" value="1"/>
</dbReference>
<dbReference type="AlphaFoldDB" id="A0A2N9GH75"/>
<dbReference type="InterPro" id="IPR029472">
    <property type="entry name" value="Copia-like_N"/>
</dbReference>
<feature type="compositionally biased region" description="Low complexity" evidence="1">
    <location>
        <begin position="1"/>
        <end position="20"/>
    </location>
</feature>
<dbReference type="PANTHER" id="PTHR47481:SF22">
    <property type="entry name" value="RETROTRANSPOSON GAG DOMAIN-CONTAINING PROTEIN"/>
    <property type="match status" value="1"/>
</dbReference>
<name>A0A2N9GH75_FAGSY</name>
<dbReference type="InterPro" id="IPR043502">
    <property type="entry name" value="DNA/RNA_pol_sf"/>
</dbReference>
<organism evidence="4">
    <name type="scientific">Fagus sylvatica</name>
    <name type="common">Beechnut</name>
    <dbReference type="NCBI Taxonomy" id="28930"/>
    <lineage>
        <taxon>Eukaryota</taxon>
        <taxon>Viridiplantae</taxon>
        <taxon>Streptophyta</taxon>
        <taxon>Embryophyta</taxon>
        <taxon>Tracheophyta</taxon>
        <taxon>Spermatophyta</taxon>
        <taxon>Magnoliopsida</taxon>
        <taxon>eudicotyledons</taxon>
        <taxon>Gunneridae</taxon>
        <taxon>Pentapetalae</taxon>
        <taxon>rosids</taxon>
        <taxon>fabids</taxon>
        <taxon>Fagales</taxon>
        <taxon>Fagaceae</taxon>
        <taxon>Fagus</taxon>
    </lineage>
</organism>
<dbReference type="CDD" id="cd09272">
    <property type="entry name" value="RNase_HI_RT_Ty1"/>
    <property type="match status" value="1"/>
</dbReference>
<dbReference type="Pfam" id="PF14244">
    <property type="entry name" value="Retrotran_gag_3"/>
    <property type="match status" value="1"/>
</dbReference>
<dbReference type="EMBL" id="OIVN01002231">
    <property type="protein sequence ID" value="SPD01856.1"/>
    <property type="molecule type" value="Genomic_DNA"/>
</dbReference>
<feature type="compositionally biased region" description="Pro residues" evidence="1">
    <location>
        <begin position="461"/>
        <end position="470"/>
    </location>
</feature>
<dbReference type="Pfam" id="PF14223">
    <property type="entry name" value="Retrotran_gag_2"/>
    <property type="match status" value="1"/>
</dbReference>
<evidence type="ECO:0000259" key="3">
    <source>
        <dbReference type="Pfam" id="PF14244"/>
    </source>
</evidence>
<feature type="region of interest" description="Disordered" evidence="1">
    <location>
        <begin position="243"/>
        <end position="289"/>
    </location>
</feature>
<dbReference type="InterPro" id="IPR013103">
    <property type="entry name" value="RVT_2"/>
</dbReference>
<reference evidence="4" key="1">
    <citation type="submission" date="2018-02" db="EMBL/GenBank/DDBJ databases">
        <authorList>
            <person name="Cohen D.B."/>
            <person name="Kent A.D."/>
        </authorList>
    </citation>
    <scope>NUCLEOTIDE SEQUENCE</scope>
</reference>